<dbReference type="RefSeq" id="WP_170304794.1">
    <property type="nucleotide sequence ID" value="NZ_BAAAMZ010000020.1"/>
</dbReference>
<dbReference type="Gene3D" id="1.10.1200.10">
    <property type="entry name" value="ACP-like"/>
    <property type="match status" value="1"/>
</dbReference>
<dbReference type="InterPro" id="IPR036736">
    <property type="entry name" value="ACP-like_sf"/>
</dbReference>
<protein>
    <submittedName>
        <fullName evidence="2">Acyl carrier protein</fullName>
    </submittedName>
</protein>
<organism evidence="2 3">
    <name type="scientific">Kitasatospora viridis</name>
    <dbReference type="NCBI Taxonomy" id="281105"/>
    <lineage>
        <taxon>Bacteria</taxon>
        <taxon>Bacillati</taxon>
        <taxon>Actinomycetota</taxon>
        <taxon>Actinomycetes</taxon>
        <taxon>Kitasatosporales</taxon>
        <taxon>Streptomycetaceae</taxon>
        <taxon>Kitasatospora</taxon>
    </lineage>
</organism>
<accession>A0A561UAD1</accession>
<evidence type="ECO:0000259" key="1">
    <source>
        <dbReference type="PROSITE" id="PS50075"/>
    </source>
</evidence>
<reference evidence="2 3" key="1">
    <citation type="submission" date="2019-06" db="EMBL/GenBank/DDBJ databases">
        <title>Sequencing the genomes of 1000 actinobacteria strains.</title>
        <authorList>
            <person name="Klenk H.-P."/>
        </authorList>
    </citation>
    <scope>NUCLEOTIDE SEQUENCE [LARGE SCALE GENOMIC DNA]</scope>
    <source>
        <strain evidence="2 3">DSM 44826</strain>
    </source>
</reference>
<evidence type="ECO:0000313" key="2">
    <source>
        <dbReference type="EMBL" id="TWF96312.1"/>
    </source>
</evidence>
<dbReference type="Proteomes" id="UP000317940">
    <property type="component" value="Unassembled WGS sequence"/>
</dbReference>
<evidence type="ECO:0000313" key="3">
    <source>
        <dbReference type="Proteomes" id="UP000317940"/>
    </source>
</evidence>
<dbReference type="PROSITE" id="PS50075">
    <property type="entry name" value="CARRIER"/>
    <property type="match status" value="1"/>
</dbReference>
<comment type="caution">
    <text evidence="2">The sequence shown here is derived from an EMBL/GenBank/DDBJ whole genome shotgun (WGS) entry which is preliminary data.</text>
</comment>
<keyword evidence="3" id="KW-1185">Reference proteome</keyword>
<gene>
    <name evidence="2" type="ORF">FHX73_1176</name>
</gene>
<proteinExistence type="predicted"/>
<dbReference type="Pfam" id="PF00550">
    <property type="entry name" value="PP-binding"/>
    <property type="match status" value="1"/>
</dbReference>
<dbReference type="AlphaFoldDB" id="A0A561UAD1"/>
<sequence>MDTEVWPQQFEDILRPFLPYLYDDQSLTPDLDLRDLGLDSLAAVGVMVALEEGFGITIPDEAFDDATVSTPASLWTTVRKLVETRAEHGE</sequence>
<dbReference type="EMBL" id="VIWT01000001">
    <property type="protein sequence ID" value="TWF96312.1"/>
    <property type="molecule type" value="Genomic_DNA"/>
</dbReference>
<feature type="domain" description="Carrier" evidence="1">
    <location>
        <begin position="4"/>
        <end position="82"/>
    </location>
</feature>
<dbReference type="SUPFAM" id="SSF47336">
    <property type="entry name" value="ACP-like"/>
    <property type="match status" value="1"/>
</dbReference>
<name>A0A561UAD1_9ACTN</name>
<dbReference type="InterPro" id="IPR009081">
    <property type="entry name" value="PP-bd_ACP"/>
</dbReference>